<dbReference type="Gene3D" id="1.25.10.10">
    <property type="entry name" value="Leucine-rich Repeat Variant"/>
    <property type="match status" value="1"/>
</dbReference>
<keyword evidence="8 11" id="KW-0833">Ubl conjugation pathway</keyword>
<dbReference type="Pfam" id="PF25579">
    <property type="entry name" value="TPR_TRIP12_N"/>
    <property type="match status" value="1"/>
</dbReference>
<feature type="compositionally biased region" description="Polar residues" evidence="13">
    <location>
        <begin position="645"/>
        <end position="658"/>
    </location>
</feature>
<dbReference type="UniPathway" id="UPA00143"/>
<dbReference type="InterPro" id="IPR000569">
    <property type="entry name" value="HECT_dom"/>
</dbReference>
<dbReference type="GO" id="GO:0016607">
    <property type="term" value="C:nuclear speck"/>
    <property type="evidence" value="ECO:0007669"/>
    <property type="project" value="TreeGrafter"/>
</dbReference>
<dbReference type="PROSITE" id="PS50918">
    <property type="entry name" value="WWE"/>
    <property type="match status" value="1"/>
</dbReference>
<feature type="active site" description="Glycyl thioester intermediate" evidence="11">
    <location>
        <position position="1730"/>
    </location>
</feature>
<evidence type="ECO:0000256" key="8">
    <source>
        <dbReference type="ARBA" id="ARBA00022786"/>
    </source>
</evidence>
<feature type="domain" description="HECT" evidence="14">
    <location>
        <begin position="1368"/>
        <end position="1763"/>
    </location>
</feature>
<dbReference type="FunFam" id="3.30.2410.10:FF:000005">
    <property type="entry name" value="E3 ubiquitin-protein ligase TRIP12 isoform X1"/>
    <property type="match status" value="1"/>
</dbReference>
<dbReference type="SUPFAM" id="SSF117839">
    <property type="entry name" value="WWE domain"/>
    <property type="match status" value="1"/>
</dbReference>
<dbReference type="InterPro" id="IPR004170">
    <property type="entry name" value="WWE_dom"/>
</dbReference>
<keyword evidence="6 12" id="KW-0808">Transferase</keyword>
<dbReference type="InterPro" id="IPR057948">
    <property type="entry name" value="TPR_TRIP12_N"/>
</dbReference>
<dbReference type="GO" id="GO:0043161">
    <property type="term" value="P:proteasome-mediated ubiquitin-dependent protein catabolic process"/>
    <property type="evidence" value="ECO:0007669"/>
    <property type="project" value="TreeGrafter"/>
</dbReference>
<evidence type="ECO:0000256" key="4">
    <source>
        <dbReference type="ARBA" id="ARBA00006331"/>
    </source>
</evidence>
<evidence type="ECO:0000256" key="3">
    <source>
        <dbReference type="ARBA" id="ARBA00004906"/>
    </source>
</evidence>
<dbReference type="PROSITE" id="PS50237">
    <property type="entry name" value="HECT"/>
    <property type="match status" value="1"/>
</dbReference>
<dbReference type="InterPro" id="IPR018123">
    <property type="entry name" value="WWE-dom_subgr"/>
</dbReference>
<dbReference type="EMBL" id="GEDV01004321">
    <property type="protein sequence ID" value="JAP84236.1"/>
    <property type="molecule type" value="Transcribed_RNA"/>
</dbReference>
<keyword evidence="5" id="KW-0597">Phosphoprotein</keyword>
<name>A0A131Z199_RHIAP</name>
<evidence type="ECO:0000256" key="1">
    <source>
        <dbReference type="ARBA" id="ARBA00000885"/>
    </source>
</evidence>
<comment type="catalytic activity">
    <reaction evidence="1 12">
        <text>S-ubiquitinyl-[E2 ubiquitin-conjugating enzyme]-L-cysteine + [acceptor protein]-L-lysine = [E2 ubiquitin-conjugating enzyme]-L-cysteine + N(6)-ubiquitinyl-[acceptor protein]-L-lysine.</text>
        <dbReference type="EC" id="2.3.2.26"/>
    </reaction>
</comment>
<accession>A0A131Z199</accession>
<dbReference type="SUPFAM" id="SSF56204">
    <property type="entry name" value="Hect, E3 ligase catalytic domain"/>
    <property type="match status" value="1"/>
</dbReference>
<evidence type="ECO:0000256" key="10">
    <source>
        <dbReference type="ARBA" id="ARBA00023242"/>
    </source>
</evidence>
<comment type="pathway">
    <text evidence="3 12">Protein modification; protein ubiquitination.</text>
</comment>
<sequence length="1763" mass="191979">MDQGAASSSSSNHHLPPPDAQPPAASRVGNSSGTADSESDDNEMGRLQALLEARGLPPHLFGALGPRMQHFLHRSIGSSASSRAQQLLAGLQCGEEGQQLQATMEMCQLLVMGNEDTLAGFPVKQVVPALTALLALEHNFDLMNHACRALTYMMEALPRSSAVVVDALPAFLEKLQVIQCMDVAEQSLTALEMLSRRHSKAILHARGVSACLTYLDFFSMSAQRAALTVAANCCQSLTADEFPLVGDSVALLSGRLSHGDRKSVESACLALARLVDCLAAHGPLLQEVAAQGLLPAAQGLLALSPPPVSSATFVMVVRMLAVLCAACPHLAVQLLNNNIAETLRFLLMGNSDPLGDDIEFYVFLPPMTQLVPRSPQELYEITSLIAELMPVLPQDGIFVVDSLLVKPNAHQTDAVLWKWRDDRGLWHPYSSIDCKIIEAAHQSGEDEISLSTMGKTYTLDFNLMQQINEDTGTARPVQRVTNQGMAQMLSGGASATATGASSSSPSSSSSSPSQSGGGAAAVAADPRAMWLREQSHAGGRAFLGALFGALHEVYSSSAGPAVRHRCLRALLRMVHCAPAPLLAEVLRSQLVASHLAAMLSSQDLHVVVGALQMADILMQKLPEVFGVHFRREGVMHRVKQLAQEEVSTASGDNTSGSSKFAEDSSALASSSRDGHTAATMLWGALSSSSAGHLPPMNNSGDSDHFSMGAASAQMRLSDVLKRKRAAKRSNASSRKVRTEEGPRSGENPPLGPSGRRSVRSVRDSPFSLPPPPPEGAASPASSTSLSPSGGTAGGSAGSATTTSRGAGGRLSSAAARTTSFLASLNPSRWGRWANPPLVGHLSSQEYPMEVKSSMGSFSGNKEKIKLWIHDQAKRFDDKHFTSDQGSSHPALNTLNRLLASLEHLDTLTNHGLQALQEIRAVLLEGDVSSFEVIHSGLVSRLLSFLTTANCHRDDRLRTFLQVFLHTPQYNPDVVYDHVIPSPGPLSALVQKLNACVSQLEQFPVKVHDLPGAVGGGRGTSALKFFNTHQLKCNLQRHPSCSNLRQWRGGPVKIDPLALVQAIERYLVIRGYGRIRDEDDGGSDEENSDEDIDDTMAAMMINQGQARHKLQFLIGDHPLPYGMTVYQAIRQYSGASPDGQETDTDSENPMGYANIWVQTHTIWYRPVPEDDRSGAASSSNRAGQSSSAPSLSSRRNKSSSGSKSAAKKKDDLWNEGVVPETASLLHQHLSSTLPESVTIQDPSLPVIALLRVVYALSQHWGYLYELHSYHPALPRSEFVNSKLTAKANRQLQDPLAIMTGNIPSWLTQVAYACPFLFPFETRHLLFYTTSFDRDRALQRLLDMTPDLSGSDNSERVTPRLDRRKRTVARDDLLKQAEVVMQDLGSSRALLEIQYENEVGSGLGPTLEFYALVSRELQRSDLDMWRGETVSVLKGGEEPVRYVHSPCGLFPLPLGRNAKVGHVSKVRSRFKLLGKFVAKALMDSRMLDLPLSLAMYKWMLGHEGSLSLADMESIDPGLAQSLRQLHQVVQEKRRIERDRSLSPACVRRRVEALQLDGCQVELLGLDFTLPGGGQIELRRGGAQMGVTVHNLDQYLVLAVHWAALEGVRRQMEAFREGFEAVFPLAQLTLFYADELEQLFCGSGPSLWDVKSLMECCRPDHGYTHDSRAIKFLFEILSSYRPEEQRAFLQFVTGSPRLPVGGFKSLSPPLTIVRKTFEPNENPDDYLPSVMTCVNYLKLPDYSDVRVMRERLHVASSEGQHSFHLS</sequence>
<keyword evidence="9" id="KW-0234">DNA repair</keyword>
<evidence type="ECO:0000256" key="11">
    <source>
        <dbReference type="PROSITE-ProRule" id="PRU00104"/>
    </source>
</evidence>
<feature type="region of interest" description="Disordered" evidence="13">
    <location>
        <begin position="645"/>
        <end position="672"/>
    </location>
</feature>
<comment type="similarity">
    <text evidence="4 12">Belongs to the UPL family. K-HECT subfamily.</text>
</comment>
<organism evidence="16">
    <name type="scientific">Rhipicephalus appendiculatus</name>
    <name type="common">Brown ear tick</name>
    <dbReference type="NCBI Taxonomy" id="34631"/>
    <lineage>
        <taxon>Eukaryota</taxon>
        <taxon>Metazoa</taxon>
        <taxon>Ecdysozoa</taxon>
        <taxon>Arthropoda</taxon>
        <taxon>Chelicerata</taxon>
        <taxon>Arachnida</taxon>
        <taxon>Acari</taxon>
        <taxon>Parasitiformes</taxon>
        <taxon>Ixodida</taxon>
        <taxon>Ixodoidea</taxon>
        <taxon>Ixodidae</taxon>
        <taxon>Rhipicephalinae</taxon>
        <taxon>Rhipicephalus</taxon>
        <taxon>Rhipicephalus</taxon>
    </lineage>
</organism>
<dbReference type="FunFam" id="3.90.1750.10:FF:000006">
    <property type="entry name" value="E3 ubiquitin-protein ligase TRIP12 isoform X1"/>
    <property type="match status" value="1"/>
</dbReference>
<dbReference type="SMART" id="SM00678">
    <property type="entry name" value="WWE"/>
    <property type="match status" value="1"/>
</dbReference>
<evidence type="ECO:0000259" key="14">
    <source>
        <dbReference type="PROSITE" id="PS50237"/>
    </source>
</evidence>
<reference evidence="16" key="1">
    <citation type="journal article" date="2016" name="Ticks Tick Borne Dis.">
        <title>De novo assembly and annotation of the salivary gland transcriptome of Rhipicephalus appendiculatus male and female ticks during blood feeding.</title>
        <authorList>
            <person name="de Castro M.H."/>
            <person name="de Klerk D."/>
            <person name="Pienaar R."/>
            <person name="Latif A.A."/>
            <person name="Rees D.J."/>
            <person name="Mans B.J."/>
        </authorList>
    </citation>
    <scope>NUCLEOTIDE SEQUENCE</scope>
    <source>
        <tissue evidence="16">Salivary glands</tissue>
    </source>
</reference>
<feature type="compositionally biased region" description="Low complexity" evidence="13">
    <location>
        <begin position="1173"/>
        <end position="1203"/>
    </location>
</feature>
<dbReference type="InterPro" id="IPR045322">
    <property type="entry name" value="HECTD1/TRIP12-like"/>
</dbReference>
<evidence type="ECO:0000256" key="7">
    <source>
        <dbReference type="ARBA" id="ARBA00022763"/>
    </source>
</evidence>
<dbReference type="FunFam" id="3.30.720.50:FF:000001">
    <property type="entry name" value="E3 ubiquitin-protein ligase TRIP12 isoform X1"/>
    <property type="match status" value="1"/>
</dbReference>
<keyword evidence="10" id="KW-0539">Nucleus</keyword>
<dbReference type="GO" id="GO:0061630">
    <property type="term" value="F:ubiquitin protein ligase activity"/>
    <property type="evidence" value="ECO:0007669"/>
    <property type="project" value="UniProtKB-UniRule"/>
</dbReference>
<evidence type="ECO:0000313" key="16">
    <source>
        <dbReference type="EMBL" id="JAP84236.1"/>
    </source>
</evidence>
<evidence type="ECO:0000259" key="15">
    <source>
        <dbReference type="PROSITE" id="PS50918"/>
    </source>
</evidence>
<dbReference type="InterPro" id="IPR011989">
    <property type="entry name" value="ARM-like"/>
</dbReference>
<feature type="region of interest" description="Disordered" evidence="13">
    <location>
        <begin position="1166"/>
        <end position="1211"/>
    </location>
</feature>
<evidence type="ECO:0000256" key="12">
    <source>
        <dbReference type="RuleBase" id="RU369009"/>
    </source>
</evidence>
<feature type="compositionally biased region" description="Low complexity" evidence="13">
    <location>
        <begin position="797"/>
        <end position="811"/>
    </location>
</feature>
<protein>
    <recommendedName>
        <fullName evidence="12">E3 ubiquitin-protein ligase</fullName>
        <ecNumber evidence="12">2.3.2.26</ecNumber>
    </recommendedName>
</protein>
<dbReference type="EC" id="2.3.2.26" evidence="12"/>
<proteinExistence type="inferred from homology"/>
<dbReference type="Gene3D" id="3.30.720.50">
    <property type="match status" value="1"/>
</dbReference>
<dbReference type="InterPro" id="IPR035983">
    <property type="entry name" value="Hect_E3_ubiquitin_ligase"/>
</dbReference>
<evidence type="ECO:0000256" key="9">
    <source>
        <dbReference type="ARBA" id="ARBA00023204"/>
    </source>
</evidence>
<comment type="subcellular location">
    <subcellularLocation>
        <location evidence="2">Nucleus</location>
        <location evidence="2">Nucleoplasm</location>
    </subcellularLocation>
</comment>
<feature type="compositionally biased region" description="Low complexity" evidence="13">
    <location>
        <begin position="1"/>
        <end position="11"/>
    </location>
</feature>
<dbReference type="CDD" id="cd00078">
    <property type="entry name" value="HECTc"/>
    <property type="match status" value="1"/>
</dbReference>
<dbReference type="FunFam" id="3.30.2160.10:FF:000013">
    <property type="entry name" value="E3 ubiquitin-protein ligase TRIP12 isoform X1"/>
    <property type="match status" value="1"/>
</dbReference>
<dbReference type="GO" id="GO:0000209">
    <property type="term" value="P:protein polyubiquitination"/>
    <property type="evidence" value="ECO:0007669"/>
    <property type="project" value="TreeGrafter"/>
</dbReference>
<dbReference type="GO" id="GO:0009966">
    <property type="term" value="P:regulation of signal transduction"/>
    <property type="evidence" value="ECO:0007669"/>
    <property type="project" value="UniProtKB-ARBA"/>
</dbReference>
<dbReference type="GO" id="GO:0008270">
    <property type="term" value="F:zinc ion binding"/>
    <property type="evidence" value="ECO:0007669"/>
    <property type="project" value="InterPro"/>
</dbReference>
<keyword evidence="7" id="KW-0227">DNA damage</keyword>
<evidence type="ECO:0000256" key="13">
    <source>
        <dbReference type="SAM" id="MobiDB-lite"/>
    </source>
</evidence>
<dbReference type="GO" id="GO:0006281">
    <property type="term" value="P:DNA repair"/>
    <property type="evidence" value="ECO:0007669"/>
    <property type="project" value="UniProtKB-KW"/>
</dbReference>
<dbReference type="SMART" id="SM00119">
    <property type="entry name" value="HECTc"/>
    <property type="match status" value="1"/>
</dbReference>
<feature type="region of interest" description="Disordered" evidence="13">
    <location>
        <begin position="720"/>
        <end position="811"/>
    </location>
</feature>
<dbReference type="Gene3D" id="3.30.2410.10">
    <property type="entry name" value="Hect, E3 ligase catalytic domain"/>
    <property type="match status" value="1"/>
</dbReference>
<dbReference type="Pfam" id="PF00632">
    <property type="entry name" value="HECT"/>
    <property type="match status" value="1"/>
</dbReference>
<dbReference type="PANTHER" id="PTHR45670:SF13">
    <property type="entry name" value="E3 UBIQUITIN-PROTEIN LIGASE TRIP12"/>
    <property type="match status" value="1"/>
</dbReference>
<dbReference type="PANTHER" id="PTHR45670">
    <property type="entry name" value="E3 UBIQUITIN-PROTEIN LIGASE TRIP12"/>
    <property type="match status" value="1"/>
</dbReference>
<dbReference type="InterPro" id="IPR016024">
    <property type="entry name" value="ARM-type_fold"/>
</dbReference>
<feature type="domain" description="WWE" evidence="15">
    <location>
        <begin position="403"/>
        <end position="479"/>
    </location>
</feature>
<evidence type="ECO:0000256" key="2">
    <source>
        <dbReference type="ARBA" id="ARBA00004642"/>
    </source>
</evidence>
<dbReference type="Gene3D" id="3.90.1750.10">
    <property type="entry name" value="Hect, E3 ligase catalytic domains"/>
    <property type="match status" value="1"/>
</dbReference>
<evidence type="ECO:0000256" key="6">
    <source>
        <dbReference type="ARBA" id="ARBA00022679"/>
    </source>
</evidence>
<dbReference type="Pfam" id="PF02825">
    <property type="entry name" value="WWE"/>
    <property type="match status" value="1"/>
</dbReference>
<evidence type="ECO:0000256" key="5">
    <source>
        <dbReference type="ARBA" id="ARBA00022553"/>
    </source>
</evidence>
<feature type="compositionally biased region" description="Low complexity" evidence="13">
    <location>
        <begin position="775"/>
        <end position="789"/>
    </location>
</feature>
<dbReference type="InterPro" id="IPR037197">
    <property type="entry name" value="WWE_dom_sf"/>
</dbReference>
<feature type="region of interest" description="Disordered" evidence="13">
    <location>
        <begin position="490"/>
        <end position="520"/>
    </location>
</feature>
<feature type="region of interest" description="Disordered" evidence="13">
    <location>
        <begin position="1"/>
        <end position="41"/>
    </location>
</feature>
<dbReference type="SUPFAM" id="SSF48371">
    <property type="entry name" value="ARM repeat"/>
    <property type="match status" value="1"/>
</dbReference>